<dbReference type="Proteomes" id="UP000318582">
    <property type="component" value="Unassembled WGS sequence"/>
</dbReference>
<evidence type="ECO:0000259" key="10">
    <source>
        <dbReference type="PROSITE" id="PS50994"/>
    </source>
</evidence>
<dbReference type="PROSITE" id="PS50878">
    <property type="entry name" value="RT_POL"/>
    <property type="match status" value="1"/>
</dbReference>
<reference evidence="11 12" key="1">
    <citation type="journal article" date="2019" name="Sci. Rep.">
        <title>Comparative genomics of chytrid fungi reveal insights into the obligate biotrophic and pathogenic lifestyle of Synchytrium endobioticum.</title>
        <authorList>
            <person name="van de Vossenberg B.T.L.H."/>
            <person name="Warris S."/>
            <person name="Nguyen H.D.T."/>
            <person name="van Gent-Pelzer M.P.E."/>
            <person name="Joly D.L."/>
            <person name="van de Geest H.C."/>
            <person name="Bonants P.J.M."/>
            <person name="Smith D.S."/>
            <person name="Levesque C.A."/>
            <person name="van der Lee T.A.J."/>
        </authorList>
    </citation>
    <scope>NUCLEOTIDE SEQUENCE [LARGE SCALE GENOMIC DNA]</scope>
    <source>
        <strain evidence="11 12">CBS 809.83</strain>
    </source>
</reference>
<dbReference type="SUPFAM" id="SSF53098">
    <property type="entry name" value="Ribonuclease H-like"/>
    <property type="match status" value="1"/>
</dbReference>
<name>A0A507DNZ7_9FUNG</name>
<feature type="domain" description="Reverse transcriptase" evidence="9">
    <location>
        <begin position="1"/>
        <end position="67"/>
    </location>
</feature>
<dbReference type="GO" id="GO:0016787">
    <property type="term" value="F:hydrolase activity"/>
    <property type="evidence" value="ECO:0007669"/>
    <property type="project" value="UniProtKB-KW"/>
</dbReference>
<dbReference type="STRING" id="109895.A0A507DNZ7"/>
<organism evidence="11 12">
    <name type="scientific">Powellomyces hirtus</name>
    <dbReference type="NCBI Taxonomy" id="109895"/>
    <lineage>
        <taxon>Eukaryota</taxon>
        <taxon>Fungi</taxon>
        <taxon>Fungi incertae sedis</taxon>
        <taxon>Chytridiomycota</taxon>
        <taxon>Chytridiomycota incertae sedis</taxon>
        <taxon>Chytridiomycetes</taxon>
        <taxon>Spizellomycetales</taxon>
        <taxon>Powellomycetaceae</taxon>
        <taxon>Powellomyces</taxon>
    </lineage>
</organism>
<protein>
    <recommendedName>
        <fullName evidence="13">Integrase catalytic domain-containing protein</fullName>
    </recommendedName>
</protein>
<dbReference type="Pfam" id="PF17921">
    <property type="entry name" value="Integrase_H2C2"/>
    <property type="match status" value="1"/>
</dbReference>
<dbReference type="InterPro" id="IPR012337">
    <property type="entry name" value="RNaseH-like_sf"/>
</dbReference>
<feature type="region of interest" description="Disordered" evidence="7">
    <location>
        <begin position="783"/>
        <end position="804"/>
    </location>
</feature>
<dbReference type="InterPro" id="IPR001584">
    <property type="entry name" value="Integrase_cat-core"/>
</dbReference>
<dbReference type="CDD" id="cd09274">
    <property type="entry name" value="RNase_HI_RT_Ty3"/>
    <property type="match status" value="1"/>
</dbReference>
<dbReference type="InterPro" id="IPR043128">
    <property type="entry name" value="Rev_trsase/Diguanyl_cyclase"/>
</dbReference>
<dbReference type="FunFam" id="3.30.70.270:FF:000020">
    <property type="entry name" value="Transposon Tf2-6 polyprotein-like Protein"/>
    <property type="match status" value="1"/>
</dbReference>
<keyword evidence="12" id="KW-1185">Reference proteome</keyword>
<proteinExistence type="predicted"/>
<evidence type="ECO:0000259" key="9">
    <source>
        <dbReference type="PROSITE" id="PS50878"/>
    </source>
</evidence>
<dbReference type="InterPro" id="IPR041373">
    <property type="entry name" value="RT_RNaseH"/>
</dbReference>
<dbReference type="InterPro" id="IPR016197">
    <property type="entry name" value="Chromo-like_dom_sf"/>
</dbReference>
<dbReference type="InterPro" id="IPR000953">
    <property type="entry name" value="Chromo/chromo_shadow_dom"/>
</dbReference>
<dbReference type="Gene3D" id="2.40.50.40">
    <property type="match status" value="1"/>
</dbReference>
<dbReference type="GO" id="GO:0003964">
    <property type="term" value="F:RNA-directed DNA polymerase activity"/>
    <property type="evidence" value="ECO:0007669"/>
    <property type="project" value="UniProtKB-KW"/>
</dbReference>
<dbReference type="Pfam" id="PF17917">
    <property type="entry name" value="RT_RNaseH"/>
    <property type="match status" value="1"/>
</dbReference>
<dbReference type="SUPFAM" id="SSF54160">
    <property type="entry name" value="Chromo domain-like"/>
    <property type="match status" value="1"/>
</dbReference>
<dbReference type="Pfam" id="PF00078">
    <property type="entry name" value="RVT_1"/>
    <property type="match status" value="1"/>
</dbReference>
<dbReference type="PANTHER" id="PTHR37984">
    <property type="entry name" value="PROTEIN CBG26694"/>
    <property type="match status" value="1"/>
</dbReference>
<dbReference type="GO" id="GO:0015074">
    <property type="term" value="P:DNA integration"/>
    <property type="evidence" value="ECO:0007669"/>
    <property type="project" value="InterPro"/>
</dbReference>
<dbReference type="InterPro" id="IPR041588">
    <property type="entry name" value="Integrase_H2C2"/>
</dbReference>
<dbReference type="Gene3D" id="3.30.70.270">
    <property type="match status" value="2"/>
</dbReference>
<dbReference type="InterPro" id="IPR000477">
    <property type="entry name" value="RT_dom"/>
</dbReference>
<dbReference type="Gene3D" id="1.10.340.70">
    <property type="match status" value="1"/>
</dbReference>
<keyword evidence="3" id="KW-0540">Nuclease</keyword>
<keyword evidence="2" id="KW-0548">Nucleotidyltransferase</keyword>
<evidence type="ECO:0000259" key="8">
    <source>
        <dbReference type="PROSITE" id="PS50013"/>
    </source>
</evidence>
<evidence type="ECO:0000256" key="2">
    <source>
        <dbReference type="ARBA" id="ARBA00022695"/>
    </source>
</evidence>
<accession>A0A507DNZ7</accession>
<dbReference type="PANTHER" id="PTHR37984:SF5">
    <property type="entry name" value="PROTEIN NYNRIN-LIKE"/>
    <property type="match status" value="1"/>
</dbReference>
<dbReference type="AlphaFoldDB" id="A0A507DNZ7"/>
<dbReference type="GO" id="GO:0004519">
    <property type="term" value="F:endonuclease activity"/>
    <property type="evidence" value="ECO:0007669"/>
    <property type="project" value="UniProtKB-KW"/>
</dbReference>
<dbReference type="GO" id="GO:0005634">
    <property type="term" value="C:nucleus"/>
    <property type="evidence" value="ECO:0007669"/>
    <property type="project" value="UniProtKB-ARBA"/>
</dbReference>
<evidence type="ECO:0000313" key="12">
    <source>
        <dbReference type="Proteomes" id="UP000318582"/>
    </source>
</evidence>
<evidence type="ECO:0000256" key="1">
    <source>
        <dbReference type="ARBA" id="ARBA00022679"/>
    </source>
</evidence>
<dbReference type="InterPro" id="IPR043502">
    <property type="entry name" value="DNA/RNA_pol_sf"/>
</dbReference>
<evidence type="ECO:0000313" key="11">
    <source>
        <dbReference type="EMBL" id="TPX52917.1"/>
    </source>
</evidence>
<evidence type="ECO:0008006" key="13">
    <source>
        <dbReference type="Google" id="ProtNLM"/>
    </source>
</evidence>
<dbReference type="EMBL" id="QEAQ01000278">
    <property type="protein sequence ID" value="TPX52917.1"/>
    <property type="molecule type" value="Genomic_DNA"/>
</dbReference>
<evidence type="ECO:0000256" key="3">
    <source>
        <dbReference type="ARBA" id="ARBA00022722"/>
    </source>
</evidence>
<evidence type="ECO:0000256" key="7">
    <source>
        <dbReference type="SAM" id="MobiDB-lite"/>
    </source>
</evidence>
<feature type="domain" description="Integrase catalytic" evidence="10">
    <location>
        <begin position="413"/>
        <end position="588"/>
    </location>
</feature>
<dbReference type="PROSITE" id="PS50013">
    <property type="entry name" value="CHROMO_2"/>
    <property type="match status" value="1"/>
</dbReference>
<dbReference type="PROSITE" id="PS50994">
    <property type="entry name" value="INTEGRASE"/>
    <property type="match status" value="1"/>
</dbReference>
<dbReference type="InterPro" id="IPR036397">
    <property type="entry name" value="RNaseH_sf"/>
</dbReference>
<dbReference type="GO" id="GO:0003676">
    <property type="term" value="F:nucleic acid binding"/>
    <property type="evidence" value="ECO:0007669"/>
    <property type="project" value="InterPro"/>
</dbReference>
<feature type="domain" description="Chromo" evidence="8">
    <location>
        <begin position="745"/>
        <end position="782"/>
    </location>
</feature>
<keyword evidence="6" id="KW-0695">RNA-directed DNA polymerase</keyword>
<keyword evidence="4" id="KW-0255">Endonuclease</keyword>
<evidence type="ECO:0000256" key="4">
    <source>
        <dbReference type="ARBA" id="ARBA00022759"/>
    </source>
</evidence>
<dbReference type="InterPro" id="IPR050951">
    <property type="entry name" value="Retrovirus_Pol_polyprotein"/>
</dbReference>
<sequence>MNKLFRKDYDDFVNSYLDDILIFSKTLEEHQKHVDLVLKKLEEHQPYVKPSKCVWTVPEVEWCGHVLGRNGIRIAPLKIQVIKDWPRPTSTKGVESFLGLANYFLAFVKDYSNIALPLSNIQSAKAKFKWEADQEQAFQKLKEALINAPALATINESKPIYVYTDLSGYAIAGWIGQPYDDKSIPTNLPRLVGEWKQLPRLQPVVFYSRKMKGAETRHPTHEQELLALVKMLVANGPYLVGRPFQCFSDHKGLEYIQTQSHLSRRQARWVEILQEYDFTIQYIPGRWNHIADILSRSAIYAPRCVECQRRIDMHIQINNMMDGIPALVGTTVDLRTMPTYSIEEWKQALATDPYSEYLEEICQKLDHEKTARERRYTFQDGIARHEGRLYVPESLRPKVLRQFHDDLATGGHLGVKKTLARILVDYYWPNVRQDVMKWHTIGFDIFYIGDEACLACIDYLSGRAILSAVNKNIGGKELAAVFLDGVWKYVGTSKVFVTDREPRALSDFFLAFDILLGIKHEFATARHQQTDGKVERAIQTLKRIFKQYLNYNKSNWKKLRPLVEFAFNSAPRSEYEGLTPFEVDLGRTVILPGWNPLLEGQDLCLRGVDKAEPERYHKGQEEIAQIVRKNLRRAQDEYAQQHDKGRTPIAYNVGDFVDLNRKGIDLEVDVRRGPRFSTIWIGLYKVIAKGDHPDTYKLDLSPSKISGIWPVFHVDILHPHATDQYPQREVEQPPEPIEVRGEQEWVVKDIIDERCHKRNLLVKWAGWADPTWEPESELRQTPAYKRWRTAHPHSLAIQPSTKKR</sequence>
<gene>
    <name evidence="11" type="ORF">PhCBS80983_g06413</name>
</gene>
<evidence type="ECO:0000256" key="5">
    <source>
        <dbReference type="ARBA" id="ARBA00022801"/>
    </source>
</evidence>
<keyword evidence="1" id="KW-0808">Transferase</keyword>
<keyword evidence="5" id="KW-0378">Hydrolase</keyword>
<dbReference type="SUPFAM" id="SSF56672">
    <property type="entry name" value="DNA/RNA polymerases"/>
    <property type="match status" value="1"/>
</dbReference>
<dbReference type="Gene3D" id="3.30.420.10">
    <property type="entry name" value="Ribonuclease H-like superfamily/Ribonuclease H"/>
    <property type="match status" value="1"/>
</dbReference>
<evidence type="ECO:0000256" key="6">
    <source>
        <dbReference type="ARBA" id="ARBA00022918"/>
    </source>
</evidence>
<comment type="caution">
    <text evidence="11">The sequence shown here is derived from an EMBL/GenBank/DDBJ whole genome shotgun (WGS) entry which is preliminary data.</text>
</comment>